<proteinExistence type="predicted"/>
<reference evidence="1" key="1">
    <citation type="submission" date="2020-04" db="EMBL/GenBank/DDBJ databases">
        <authorList>
            <person name="Chiriac C."/>
            <person name="Salcher M."/>
            <person name="Ghai R."/>
            <person name="Kavagutti S V."/>
        </authorList>
    </citation>
    <scope>NUCLEOTIDE SEQUENCE</scope>
</reference>
<organism evidence="1">
    <name type="scientific">uncultured Caudovirales phage</name>
    <dbReference type="NCBI Taxonomy" id="2100421"/>
    <lineage>
        <taxon>Viruses</taxon>
        <taxon>Duplodnaviria</taxon>
        <taxon>Heunggongvirae</taxon>
        <taxon>Uroviricota</taxon>
        <taxon>Caudoviricetes</taxon>
        <taxon>Peduoviridae</taxon>
        <taxon>Maltschvirus</taxon>
        <taxon>Maltschvirus maltsch</taxon>
    </lineage>
</organism>
<evidence type="ECO:0000313" key="1">
    <source>
        <dbReference type="EMBL" id="CAB4147043.1"/>
    </source>
</evidence>
<name>A0A6J5MNM1_9CAUD</name>
<accession>A0A6J5MNM1</accession>
<gene>
    <name evidence="1" type="ORF">UFOVP507_8</name>
</gene>
<protein>
    <submittedName>
        <fullName evidence="1">Uncharacterized protein</fullName>
    </submittedName>
</protein>
<sequence>MNEIRQLVLKLLRMGSTPSQVCDLLADVEAELRTSADYIQAIKDSDFRP</sequence>
<dbReference type="EMBL" id="LR796486">
    <property type="protein sequence ID" value="CAB4147043.1"/>
    <property type="molecule type" value="Genomic_DNA"/>
</dbReference>